<accession>A0A010QZ28</accession>
<evidence type="ECO:0000256" key="2">
    <source>
        <dbReference type="ARBA" id="ARBA00023125"/>
    </source>
</evidence>
<dbReference type="PRINTS" id="PR00929">
    <property type="entry name" value="ATHOOK"/>
</dbReference>
<feature type="compositionally biased region" description="Basic and acidic residues" evidence="3">
    <location>
        <begin position="418"/>
        <end position="436"/>
    </location>
</feature>
<feature type="compositionally biased region" description="Polar residues" evidence="3">
    <location>
        <begin position="478"/>
        <end position="488"/>
    </location>
</feature>
<proteinExistence type="predicted"/>
<protein>
    <recommendedName>
        <fullName evidence="6">AT hook domain-containing protein</fullName>
    </recommendedName>
</protein>
<dbReference type="EMBL" id="JARH01001073">
    <property type="protein sequence ID" value="EXF73246.1"/>
    <property type="molecule type" value="Genomic_DNA"/>
</dbReference>
<dbReference type="PRINTS" id="PR00930">
    <property type="entry name" value="HIGHMOBLTYIY"/>
</dbReference>
<feature type="compositionally biased region" description="Basic residues" evidence="3">
    <location>
        <begin position="533"/>
        <end position="543"/>
    </location>
</feature>
<keyword evidence="2" id="KW-0238">DNA-binding</keyword>
<feature type="region of interest" description="Disordered" evidence="3">
    <location>
        <begin position="347"/>
        <end position="581"/>
    </location>
</feature>
<feature type="region of interest" description="Disordered" evidence="3">
    <location>
        <begin position="280"/>
        <end position="302"/>
    </location>
</feature>
<evidence type="ECO:0000256" key="1">
    <source>
        <dbReference type="ARBA" id="ARBA00022737"/>
    </source>
</evidence>
<feature type="compositionally biased region" description="Acidic residues" evidence="3">
    <location>
        <begin position="51"/>
        <end position="62"/>
    </location>
</feature>
<dbReference type="GO" id="GO:0003677">
    <property type="term" value="F:DNA binding"/>
    <property type="evidence" value="ECO:0007669"/>
    <property type="project" value="UniProtKB-KW"/>
</dbReference>
<feature type="compositionally biased region" description="Polar residues" evidence="3">
    <location>
        <begin position="570"/>
        <end position="581"/>
    </location>
</feature>
<dbReference type="eggNOG" id="ENOG502SSPQ">
    <property type="taxonomic scope" value="Eukaryota"/>
</dbReference>
<feature type="region of interest" description="Disordered" evidence="3">
    <location>
        <begin position="39"/>
        <end position="71"/>
    </location>
</feature>
<evidence type="ECO:0008006" key="6">
    <source>
        <dbReference type="Google" id="ProtNLM"/>
    </source>
</evidence>
<evidence type="ECO:0000313" key="4">
    <source>
        <dbReference type="EMBL" id="EXF73246.1"/>
    </source>
</evidence>
<keyword evidence="5" id="KW-1185">Reference proteome</keyword>
<gene>
    <name evidence="4" type="ORF">CFIO01_05606</name>
</gene>
<reference evidence="4 5" key="1">
    <citation type="submission" date="2014-02" db="EMBL/GenBank/DDBJ databases">
        <title>The genome sequence of Colletotrichum fioriniae PJ7.</title>
        <authorList>
            <person name="Baroncelli R."/>
            <person name="Thon M.R."/>
        </authorList>
    </citation>
    <scope>NUCLEOTIDE SEQUENCE [LARGE SCALE GENOMIC DNA]</scope>
    <source>
        <strain evidence="4 5">PJ7</strain>
    </source>
</reference>
<dbReference type="GO" id="GO:0005634">
    <property type="term" value="C:nucleus"/>
    <property type="evidence" value="ECO:0007669"/>
    <property type="project" value="InterPro"/>
</dbReference>
<evidence type="ECO:0000313" key="5">
    <source>
        <dbReference type="Proteomes" id="UP000020467"/>
    </source>
</evidence>
<organism evidence="4 5">
    <name type="scientific">Colletotrichum fioriniae PJ7</name>
    <dbReference type="NCBI Taxonomy" id="1445577"/>
    <lineage>
        <taxon>Eukaryota</taxon>
        <taxon>Fungi</taxon>
        <taxon>Dikarya</taxon>
        <taxon>Ascomycota</taxon>
        <taxon>Pezizomycotina</taxon>
        <taxon>Sordariomycetes</taxon>
        <taxon>Hypocreomycetidae</taxon>
        <taxon>Glomerellales</taxon>
        <taxon>Glomerellaceae</taxon>
        <taxon>Colletotrichum</taxon>
        <taxon>Colletotrichum acutatum species complex</taxon>
    </lineage>
</organism>
<dbReference type="OrthoDB" id="5137723at2759"/>
<dbReference type="InterPro" id="IPR017956">
    <property type="entry name" value="AT_hook_DNA-bd_motif"/>
</dbReference>
<dbReference type="Proteomes" id="UP000020467">
    <property type="component" value="Unassembled WGS sequence"/>
</dbReference>
<sequence length="581" mass="65843">MPRYLDQVALGRALQERANPLLEAIAANDALHTHYLKRFESDEPPQYDSDSSSEYDEDDAPSEDPNTIIERPLDEDEIRRIALALGPQISPGQLYLSESKREEKRIIENCRGPVFHKPKGIRRIGIVARHNMKKRWEKLGIWNPAWGFAGRNVQPNDNFYEWRWKWDQETSESSMSHVNNWEESLIKRTLHLRKNLLRGEHVQVEPQPALVQDATASQAESYFSSRPWFMFELEVTAEKQRLSRVSFKDQHKLPQTSSIGQIIERWKERGDWKDEYDQEGVTSWKWKDESPTPEPEDLTPIQNMDDFDSMDATVMDFTPSELDELETNELPWEEQPENYWVISKGMEDTPAFPGQMPEGHSHDHHSDPMPIARSAPAGAFDSRKEAPESADDKKPLSADAPEQKTLEPQECALSHTPQEARRGRLRHLKNETRIPHDIIQSSPAPRRSARIAGTKRPAESAPIEAAPSKRPRGRKASGASQPTVSESMPTKKRSAPTRLPAGRETKVVPKQGRGRPKKEAPKPAPAKAITKGQTRRGPARGRPSKGDPGPSPSQENPPKRARGRPRKETAATSRSAVSKKK</sequence>
<evidence type="ECO:0000256" key="3">
    <source>
        <dbReference type="SAM" id="MobiDB-lite"/>
    </source>
</evidence>
<keyword evidence="1" id="KW-0677">Repeat</keyword>
<dbReference type="AlphaFoldDB" id="A0A010QZ28"/>
<dbReference type="InterPro" id="IPR000116">
    <property type="entry name" value="HMGA"/>
</dbReference>
<feature type="compositionally biased region" description="Low complexity" evidence="3">
    <location>
        <begin position="459"/>
        <end position="468"/>
    </location>
</feature>
<dbReference type="GO" id="GO:0000785">
    <property type="term" value="C:chromatin"/>
    <property type="evidence" value="ECO:0007669"/>
    <property type="project" value="InterPro"/>
</dbReference>
<dbReference type="HOGENOM" id="CLU_463859_0_0_1"/>
<name>A0A010QZ28_9PEZI</name>
<dbReference type="GO" id="GO:0006355">
    <property type="term" value="P:regulation of DNA-templated transcription"/>
    <property type="evidence" value="ECO:0007669"/>
    <property type="project" value="InterPro"/>
</dbReference>
<dbReference type="KEGG" id="cfj:CFIO01_05606"/>
<feature type="compositionally biased region" description="Basic and acidic residues" evidence="3">
    <location>
        <begin position="381"/>
        <end position="407"/>
    </location>
</feature>
<comment type="caution">
    <text evidence="4">The sequence shown here is derived from an EMBL/GenBank/DDBJ whole genome shotgun (WGS) entry which is preliminary data.</text>
</comment>